<dbReference type="Proteomes" id="UP001145021">
    <property type="component" value="Unassembled WGS sequence"/>
</dbReference>
<accession>A0A9W7XHX6</accession>
<reference evidence="2" key="1">
    <citation type="submission" date="2022-07" db="EMBL/GenBank/DDBJ databases">
        <title>Phylogenomic reconstructions and comparative analyses of Kickxellomycotina fungi.</title>
        <authorList>
            <person name="Reynolds N.K."/>
            <person name="Stajich J.E."/>
            <person name="Barry K."/>
            <person name="Grigoriev I.V."/>
            <person name="Crous P."/>
            <person name="Smith M.E."/>
        </authorList>
    </citation>
    <scope>NUCLEOTIDE SEQUENCE</scope>
    <source>
        <strain evidence="2">NBRC 105413</strain>
    </source>
</reference>
<sequence length="117" mass="13182">ELSETDGETDGEPDSDSDNDTDSNIDSDTESDSGSDTDSEAHTHILTDNDFKLLNILKSMTKRTDSSTRLEYCAEVDNSDISDILINRKILKISDTKDFSKYKNRLKWIAEKNKANE</sequence>
<name>A0A9W7XHX6_9FUNG</name>
<organism evidence="2 3">
    <name type="scientific">Coemansia asiatica</name>
    <dbReference type="NCBI Taxonomy" id="1052880"/>
    <lineage>
        <taxon>Eukaryota</taxon>
        <taxon>Fungi</taxon>
        <taxon>Fungi incertae sedis</taxon>
        <taxon>Zoopagomycota</taxon>
        <taxon>Kickxellomycotina</taxon>
        <taxon>Kickxellomycetes</taxon>
        <taxon>Kickxellales</taxon>
        <taxon>Kickxellaceae</taxon>
        <taxon>Coemansia</taxon>
    </lineage>
</organism>
<dbReference type="EMBL" id="JANBOH010000237">
    <property type="protein sequence ID" value="KAJ1643610.1"/>
    <property type="molecule type" value="Genomic_DNA"/>
</dbReference>
<feature type="compositionally biased region" description="Acidic residues" evidence="1">
    <location>
        <begin position="1"/>
        <end position="38"/>
    </location>
</feature>
<evidence type="ECO:0000256" key="1">
    <source>
        <dbReference type="SAM" id="MobiDB-lite"/>
    </source>
</evidence>
<feature type="non-terminal residue" evidence="2">
    <location>
        <position position="1"/>
    </location>
</feature>
<comment type="caution">
    <text evidence="2">The sequence shown here is derived from an EMBL/GenBank/DDBJ whole genome shotgun (WGS) entry which is preliminary data.</text>
</comment>
<evidence type="ECO:0000313" key="3">
    <source>
        <dbReference type="Proteomes" id="UP001145021"/>
    </source>
</evidence>
<proteinExistence type="predicted"/>
<dbReference type="AlphaFoldDB" id="A0A9W7XHX6"/>
<evidence type="ECO:0000313" key="2">
    <source>
        <dbReference type="EMBL" id="KAJ1643610.1"/>
    </source>
</evidence>
<keyword evidence="3" id="KW-1185">Reference proteome</keyword>
<protein>
    <submittedName>
        <fullName evidence="2">Uncharacterized protein</fullName>
    </submittedName>
</protein>
<gene>
    <name evidence="2" type="ORF">LPJ64_004624</name>
</gene>
<feature type="region of interest" description="Disordered" evidence="1">
    <location>
        <begin position="1"/>
        <end position="44"/>
    </location>
</feature>